<proteinExistence type="predicted"/>
<feature type="region of interest" description="Disordered" evidence="1">
    <location>
        <begin position="1"/>
        <end position="56"/>
    </location>
</feature>
<accession>A0A699XYQ9</accession>
<gene>
    <name evidence="2" type="ORF">Tci_934865</name>
</gene>
<organism evidence="2">
    <name type="scientific">Tanacetum cinerariifolium</name>
    <name type="common">Dalmatian daisy</name>
    <name type="synonym">Chrysanthemum cinerariifolium</name>
    <dbReference type="NCBI Taxonomy" id="118510"/>
    <lineage>
        <taxon>Eukaryota</taxon>
        <taxon>Viridiplantae</taxon>
        <taxon>Streptophyta</taxon>
        <taxon>Embryophyta</taxon>
        <taxon>Tracheophyta</taxon>
        <taxon>Spermatophyta</taxon>
        <taxon>Magnoliopsida</taxon>
        <taxon>eudicotyledons</taxon>
        <taxon>Gunneridae</taxon>
        <taxon>Pentapetalae</taxon>
        <taxon>asterids</taxon>
        <taxon>campanulids</taxon>
        <taxon>Asterales</taxon>
        <taxon>Asteraceae</taxon>
        <taxon>Asteroideae</taxon>
        <taxon>Anthemideae</taxon>
        <taxon>Anthemidinae</taxon>
        <taxon>Tanacetum</taxon>
    </lineage>
</organism>
<protein>
    <submittedName>
        <fullName evidence="2">Uncharacterized protein</fullName>
    </submittedName>
</protein>
<evidence type="ECO:0000313" key="2">
    <source>
        <dbReference type="EMBL" id="GFD62896.1"/>
    </source>
</evidence>
<evidence type="ECO:0000256" key="1">
    <source>
        <dbReference type="SAM" id="MobiDB-lite"/>
    </source>
</evidence>
<name>A0A699XYQ9_TANCI</name>
<feature type="non-terminal residue" evidence="2">
    <location>
        <position position="1"/>
    </location>
</feature>
<sequence>AKIRDDTDNSDSESDTANDNSNSKSDMAKDDQVDINVSEPGVKNSKLLESSNEENK</sequence>
<dbReference type="AlphaFoldDB" id="A0A699XYQ9"/>
<dbReference type="EMBL" id="BKCJ011948718">
    <property type="protein sequence ID" value="GFD62896.1"/>
    <property type="molecule type" value="Genomic_DNA"/>
</dbReference>
<reference evidence="2" key="1">
    <citation type="journal article" date="2019" name="Sci. Rep.">
        <title>Draft genome of Tanacetum cinerariifolium, the natural source of mosquito coil.</title>
        <authorList>
            <person name="Yamashiro T."/>
            <person name="Shiraishi A."/>
            <person name="Satake H."/>
            <person name="Nakayama K."/>
        </authorList>
    </citation>
    <scope>NUCLEOTIDE SEQUENCE</scope>
</reference>
<comment type="caution">
    <text evidence="2">The sequence shown here is derived from an EMBL/GenBank/DDBJ whole genome shotgun (WGS) entry which is preliminary data.</text>
</comment>
<feature type="non-terminal residue" evidence="2">
    <location>
        <position position="56"/>
    </location>
</feature>